<evidence type="ECO:0008006" key="4">
    <source>
        <dbReference type="Google" id="ProtNLM"/>
    </source>
</evidence>
<protein>
    <recommendedName>
        <fullName evidence="4">Heterokaryon incompatibility domain-containing protein</fullName>
    </recommendedName>
</protein>
<dbReference type="GeneID" id="68350415"/>
<name>A0A9P8SNQ4_9HYPO</name>
<gene>
    <name evidence="2" type="ORF">HRG_01286</name>
</gene>
<proteinExistence type="predicted"/>
<dbReference type="AlphaFoldDB" id="A0A9P8SNQ4"/>
<evidence type="ECO:0000256" key="1">
    <source>
        <dbReference type="SAM" id="Coils"/>
    </source>
</evidence>
<reference evidence="2" key="1">
    <citation type="submission" date="2021-09" db="EMBL/GenBank/DDBJ databases">
        <title>A high-quality genome of the endoparasitic fungus Hirsutella rhossiliensis with a comparison of Hirsutella genomes reveals transposable elements contributing to genome size variation.</title>
        <authorList>
            <person name="Lin R."/>
            <person name="Jiao Y."/>
            <person name="Sun X."/>
            <person name="Ling J."/>
            <person name="Xie B."/>
            <person name="Cheng X."/>
        </authorList>
    </citation>
    <scope>NUCLEOTIDE SEQUENCE</scope>
    <source>
        <strain evidence="2">HR02</strain>
    </source>
</reference>
<sequence>MAAMIGQALRLDDLETYLKQVGISPDTVKKIFEDVSQSAQNLRPVDFIGSVPLFRPTFVKDAGPNMAKLEDFGLLNAPEPRHPQRPFRISLQIAHQIGAGISIEDLSKKRLSARATNTKLEYARGSADKAKAKLKFAEIERTIFHNIIDRMKDEIDDKTEANVERDNPGLEDADLSCAERSKVKDLSTANQVVEEARDEALKAASDLIAAEKELDDVRKDVDLFTENSQLREAVDGMVRLLQKWKSAIKIEQSIGRARSIFREKPFRKCERCYLRLDTCCIDKKNGGELSDSLSLMGDWFSESEAVVDWQRFQVKEKEEECRRIPADAIRSFQDIRSWRPEWSERGWTLQELLMSKTTFYVDGDWSPLSRPVDDLGHFFYLIPYISLKPYPCRALYPSSHEAFSRDDRGYQYNLLLSQEIRDKIDDVMVTYNSVVSVLREGIDFVRKKQRRDLPFTCIRKIVEIVQNLTFQALKPELENVGRVMRYILKGCHDPPSSPHPVDARSPSLPLVTGTKGFKFPGLTKGLRLSSKKVKSEPVEPDDQDLLPSMFHSAVTVHMF</sequence>
<dbReference type="OrthoDB" id="674604at2759"/>
<dbReference type="RefSeq" id="XP_044726157.1">
    <property type="nucleotide sequence ID" value="XM_044859757.1"/>
</dbReference>
<organism evidence="2 3">
    <name type="scientific">Hirsutella rhossiliensis</name>
    <dbReference type="NCBI Taxonomy" id="111463"/>
    <lineage>
        <taxon>Eukaryota</taxon>
        <taxon>Fungi</taxon>
        <taxon>Dikarya</taxon>
        <taxon>Ascomycota</taxon>
        <taxon>Pezizomycotina</taxon>
        <taxon>Sordariomycetes</taxon>
        <taxon>Hypocreomycetidae</taxon>
        <taxon>Hypocreales</taxon>
        <taxon>Ophiocordycipitaceae</taxon>
        <taxon>Hirsutella</taxon>
    </lineage>
</organism>
<evidence type="ECO:0000313" key="2">
    <source>
        <dbReference type="EMBL" id="KAH0968644.1"/>
    </source>
</evidence>
<dbReference type="EMBL" id="JAIZPD010000001">
    <property type="protein sequence ID" value="KAH0968644.1"/>
    <property type="molecule type" value="Genomic_DNA"/>
</dbReference>
<comment type="caution">
    <text evidence="2">The sequence shown here is derived from an EMBL/GenBank/DDBJ whole genome shotgun (WGS) entry which is preliminary data.</text>
</comment>
<keyword evidence="1" id="KW-0175">Coiled coil</keyword>
<feature type="coiled-coil region" evidence="1">
    <location>
        <begin position="193"/>
        <end position="227"/>
    </location>
</feature>
<dbReference type="Proteomes" id="UP000824596">
    <property type="component" value="Unassembled WGS sequence"/>
</dbReference>
<keyword evidence="3" id="KW-1185">Reference proteome</keyword>
<accession>A0A9P8SNQ4</accession>
<evidence type="ECO:0000313" key="3">
    <source>
        <dbReference type="Proteomes" id="UP000824596"/>
    </source>
</evidence>